<dbReference type="RefSeq" id="WP_057683617.1">
    <property type="nucleotide sequence ID" value="NZ_CP109886.1"/>
</dbReference>
<reference evidence="1" key="1">
    <citation type="journal article" date="2022" name="Phytopathology">
        <title>Complete circularized genome resources of seven strains of Xylella fastidiosa subsp. fastidiosa using hybrid assembly reveals unknown plasmids.</title>
        <authorList>
            <person name="Velasco-Amo M.D.P."/>
            <person name="Arias-Giraldo L.F.F."/>
            <person name="Ecija M.R."/>
            <person name="De La Fuente L."/>
            <person name="Marco-Noales E."/>
            <person name="Moralejo E."/>
            <person name="Navas-Cort J.A."/>
            <person name="Landa B.B."/>
        </authorList>
    </citation>
    <scope>NUCLEOTIDE SEQUENCE</scope>
    <source>
        <strain evidence="1">CFBP8073</strain>
    </source>
</reference>
<dbReference type="Gene3D" id="1.10.3510.10">
    <property type="entry name" value="NMB0513-like"/>
    <property type="match status" value="1"/>
</dbReference>
<dbReference type="Proteomes" id="UP001211513">
    <property type="component" value="Chromosome"/>
</dbReference>
<dbReference type="SUPFAM" id="SSF160472">
    <property type="entry name" value="NMB0513-like"/>
    <property type="match status" value="1"/>
</dbReference>
<evidence type="ECO:0000313" key="1">
    <source>
        <dbReference type="EMBL" id="WCF27357.1"/>
    </source>
</evidence>
<accession>A0AAJ5UHH2</accession>
<dbReference type="InterPro" id="IPR023138">
    <property type="entry name" value="NMB0513-like_sf"/>
</dbReference>
<protein>
    <submittedName>
        <fullName evidence="1">DUF596 domain-containing protein</fullName>
    </submittedName>
</protein>
<organism evidence="1 2">
    <name type="scientific">Xylella fastidiosa subsp. fastidiosa</name>
    <dbReference type="NCBI Taxonomy" id="644356"/>
    <lineage>
        <taxon>Bacteria</taxon>
        <taxon>Pseudomonadati</taxon>
        <taxon>Pseudomonadota</taxon>
        <taxon>Gammaproteobacteria</taxon>
        <taxon>Lysobacterales</taxon>
        <taxon>Lysobacteraceae</taxon>
        <taxon>Xylella</taxon>
    </lineage>
</organism>
<dbReference type="InterPro" id="IPR007670">
    <property type="entry name" value="DUF596"/>
</dbReference>
<sequence length="128" mass="14883">MLTQEQIDHIYEDLEHPLHFLWFSVGDVYGISPTQVDPDSFEERKKDFLFLIGKLLDEGRLKLAKKGKFFTGTTEELVEMFRKSFPVSDEEMDLEGAGLWFFMDECPAGAVWVLKGEGENGEDYYEWT</sequence>
<proteinExistence type="predicted"/>
<dbReference type="EMBL" id="CP109886">
    <property type="protein sequence ID" value="WCF27357.1"/>
    <property type="molecule type" value="Genomic_DNA"/>
</dbReference>
<reference evidence="1" key="2">
    <citation type="submission" date="2022-10" db="EMBL/GenBank/DDBJ databases">
        <authorList>
            <person name="Landa B."/>
            <person name="Arias-Giraldo L.F."/>
            <person name="Roman-Ecija M."/>
            <person name="Velasco-Amo M.P."/>
            <person name="De La Fuente L."/>
            <person name="Marco-Noales E."/>
            <person name="Moralejo E."/>
        </authorList>
    </citation>
    <scope>NUCLEOTIDE SEQUENCE</scope>
    <source>
        <strain evidence="1">CFBP8073</strain>
    </source>
</reference>
<dbReference type="AlphaFoldDB" id="A0AAJ5UHH2"/>
<evidence type="ECO:0000313" key="2">
    <source>
        <dbReference type="Proteomes" id="UP001211513"/>
    </source>
</evidence>
<gene>
    <name evidence="1" type="ORF">OK117_06725</name>
</gene>
<dbReference type="Pfam" id="PF04591">
    <property type="entry name" value="DUF596"/>
    <property type="match status" value="1"/>
</dbReference>
<name>A0AAJ5UHH2_XYLFS</name>